<dbReference type="HOGENOM" id="CLU_1311453_0_0_1"/>
<reference evidence="2 3" key="1">
    <citation type="journal article" date="2007" name="Science">
        <title>Sea anemone genome reveals ancestral eumetazoan gene repertoire and genomic organization.</title>
        <authorList>
            <person name="Putnam N.H."/>
            <person name="Srivastava M."/>
            <person name="Hellsten U."/>
            <person name="Dirks B."/>
            <person name="Chapman J."/>
            <person name="Salamov A."/>
            <person name="Terry A."/>
            <person name="Shapiro H."/>
            <person name="Lindquist E."/>
            <person name="Kapitonov V.V."/>
            <person name="Jurka J."/>
            <person name="Genikhovich G."/>
            <person name="Grigoriev I.V."/>
            <person name="Lucas S.M."/>
            <person name="Steele R.E."/>
            <person name="Finnerty J.R."/>
            <person name="Technau U."/>
            <person name="Martindale M.Q."/>
            <person name="Rokhsar D.S."/>
        </authorList>
    </citation>
    <scope>NUCLEOTIDE SEQUENCE [LARGE SCALE GENOMIC DNA]</scope>
    <source>
        <strain evidence="3">CH2 X CH6</strain>
    </source>
</reference>
<dbReference type="EMBL" id="DS470449">
    <property type="protein sequence ID" value="EDO29562.1"/>
    <property type="molecule type" value="Genomic_DNA"/>
</dbReference>
<proteinExistence type="predicted"/>
<evidence type="ECO:0000313" key="2">
    <source>
        <dbReference type="EMBL" id="EDO29562.1"/>
    </source>
</evidence>
<sequence length="210" mass="23147">MKDSTFAYIELRKKIHEVYHCKHETAKAEYQKAMDELISKQKEPKAKLPKLESPLPTGKPKFSIPKVSTAAKEGGKPEGARIKIPKKTSNSVVKPEGAAKSSSPQAAVGPFSLAPSTTASNMISKTLPSKPKATILSRYATGYVINVYVITLPRGNHVVDLPRAFYVVDLPRAFYVVDLPRAFYVVDLPRAFYVVDLPRAFYVNGIQLLG</sequence>
<dbReference type="AlphaFoldDB" id="A7T3A2"/>
<accession>A7T3A2</accession>
<dbReference type="InParanoid" id="A7T3A2"/>
<gene>
    <name evidence="2" type="ORF">NEMVEDRAFT_v1g221732</name>
</gene>
<organism evidence="2 3">
    <name type="scientific">Nematostella vectensis</name>
    <name type="common">Starlet sea anemone</name>
    <dbReference type="NCBI Taxonomy" id="45351"/>
    <lineage>
        <taxon>Eukaryota</taxon>
        <taxon>Metazoa</taxon>
        <taxon>Cnidaria</taxon>
        <taxon>Anthozoa</taxon>
        <taxon>Hexacorallia</taxon>
        <taxon>Actiniaria</taxon>
        <taxon>Edwardsiidae</taxon>
        <taxon>Nematostella</taxon>
    </lineage>
</organism>
<evidence type="ECO:0000256" key="1">
    <source>
        <dbReference type="SAM" id="MobiDB-lite"/>
    </source>
</evidence>
<feature type="region of interest" description="Disordered" evidence="1">
    <location>
        <begin position="41"/>
        <end position="107"/>
    </location>
</feature>
<keyword evidence="3" id="KW-1185">Reference proteome</keyword>
<protein>
    <submittedName>
        <fullName evidence="2">Uncharacterized protein</fullName>
    </submittedName>
</protein>
<dbReference type="Proteomes" id="UP000001593">
    <property type="component" value="Unassembled WGS sequence"/>
</dbReference>
<evidence type="ECO:0000313" key="3">
    <source>
        <dbReference type="Proteomes" id="UP000001593"/>
    </source>
</evidence>
<feature type="compositionally biased region" description="Basic and acidic residues" evidence="1">
    <location>
        <begin position="41"/>
        <end position="50"/>
    </location>
</feature>
<name>A7T3A2_NEMVE</name>